<evidence type="ECO:0000313" key="3">
    <source>
        <dbReference type="Proteomes" id="UP000008311"/>
    </source>
</evidence>
<feature type="non-terminal residue" evidence="2">
    <location>
        <position position="1"/>
    </location>
</feature>
<accession>B9TMP8</accession>
<gene>
    <name evidence="2" type="ORF">RCOM_1997850</name>
</gene>
<evidence type="ECO:0000259" key="1">
    <source>
        <dbReference type="Pfam" id="PF13521"/>
    </source>
</evidence>
<keyword evidence="3" id="KW-1185">Reference proteome</keyword>
<dbReference type="InterPro" id="IPR027417">
    <property type="entry name" value="P-loop_NTPase"/>
</dbReference>
<dbReference type="Gene3D" id="3.40.50.300">
    <property type="entry name" value="P-loop containing nucleotide triphosphate hydrolases"/>
    <property type="match status" value="1"/>
</dbReference>
<proteinExistence type="predicted"/>
<dbReference type="EMBL" id="EQ989715">
    <property type="protein sequence ID" value="EEF22867.1"/>
    <property type="molecule type" value="Genomic_DNA"/>
</dbReference>
<evidence type="ECO:0000313" key="2">
    <source>
        <dbReference type="EMBL" id="EEF22867.1"/>
    </source>
</evidence>
<dbReference type="Pfam" id="PF13521">
    <property type="entry name" value="AAA_28"/>
    <property type="match status" value="1"/>
</dbReference>
<dbReference type="AlphaFoldDB" id="B9TMP8"/>
<dbReference type="InParanoid" id="B9TMP8"/>
<sequence length="117" mass="13249">RNIDDHQAAQLLKGPVFFDRGIPECLAWLQLSDVALQPHHLEAPALYRYASTVFVAEPWPEIYVQDAERQASFDRATRSYEPTVNAYVAAGYSTCILPKVSVQERVAFILERVASRK</sequence>
<dbReference type="InterPro" id="IPR038727">
    <property type="entry name" value="NadR/Ttd14_AAA_dom"/>
</dbReference>
<dbReference type="Proteomes" id="UP000008311">
    <property type="component" value="Unassembled WGS sequence"/>
</dbReference>
<protein>
    <recommendedName>
        <fullName evidence="1">NadR/Ttd14 AAA domain-containing protein</fullName>
    </recommendedName>
</protein>
<organism evidence="2 3">
    <name type="scientific">Ricinus communis</name>
    <name type="common">Castor bean</name>
    <dbReference type="NCBI Taxonomy" id="3988"/>
    <lineage>
        <taxon>Eukaryota</taxon>
        <taxon>Viridiplantae</taxon>
        <taxon>Streptophyta</taxon>
        <taxon>Embryophyta</taxon>
        <taxon>Tracheophyta</taxon>
        <taxon>Spermatophyta</taxon>
        <taxon>Magnoliopsida</taxon>
        <taxon>eudicotyledons</taxon>
        <taxon>Gunneridae</taxon>
        <taxon>Pentapetalae</taxon>
        <taxon>rosids</taxon>
        <taxon>fabids</taxon>
        <taxon>Malpighiales</taxon>
        <taxon>Euphorbiaceae</taxon>
        <taxon>Acalyphoideae</taxon>
        <taxon>Acalypheae</taxon>
        <taxon>Ricinus</taxon>
    </lineage>
</organism>
<feature type="domain" description="NadR/Ttd14 AAA" evidence="1">
    <location>
        <begin position="6"/>
        <end position="105"/>
    </location>
</feature>
<name>B9TMP8_RICCO</name>
<reference evidence="3" key="1">
    <citation type="journal article" date="2010" name="Nat. Biotechnol.">
        <title>Draft genome sequence of the oilseed species Ricinus communis.</title>
        <authorList>
            <person name="Chan A.P."/>
            <person name="Crabtree J."/>
            <person name="Zhao Q."/>
            <person name="Lorenzi H."/>
            <person name="Orvis J."/>
            <person name="Puiu D."/>
            <person name="Melake-Berhan A."/>
            <person name="Jones K.M."/>
            <person name="Redman J."/>
            <person name="Chen G."/>
            <person name="Cahoon E.B."/>
            <person name="Gedil M."/>
            <person name="Stanke M."/>
            <person name="Haas B.J."/>
            <person name="Wortman J.R."/>
            <person name="Fraser-Liggett C.M."/>
            <person name="Ravel J."/>
            <person name="Rabinowicz P.D."/>
        </authorList>
    </citation>
    <scope>NUCLEOTIDE SEQUENCE [LARGE SCALE GENOMIC DNA]</scope>
    <source>
        <strain evidence="3">cv. Hale</strain>
    </source>
</reference>